<dbReference type="FunFam" id="3.30.430.20:FF:000002">
    <property type="entry name" value="Cysteine-rich receptor-like protein kinase 10"/>
    <property type="match status" value="2"/>
</dbReference>
<feature type="domain" description="Gnk2-homologous" evidence="6">
    <location>
        <begin position="1"/>
        <end position="101"/>
    </location>
</feature>
<evidence type="ECO:0000256" key="4">
    <source>
        <dbReference type="ARBA" id="ARBA00022737"/>
    </source>
</evidence>
<evidence type="ECO:0000256" key="5">
    <source>
        <dbReference type="ARBA" id="ARBA00038515"/>
    </source>
</evidence>
<dbReference type="PANTHER" id="PTHR32411:SF43">
    <property type="entry name" value="CYSTEINE-RICH REPEAT SECRETORY PROTEIN 38"/>
    <property type="match status" value="1"/>
</dbReference>
<dbReference type="PROSITE" id="PS51473">
    <property type="entry name" value="GNK2"/>
    <property type="match status" value="4"/>
</dbReference>
<evidence type="ECO:0000256" key="1">
    <source>
        <dbReference type="ARBA" id="ARBA00004613"/>
    </source>
</evidence>
<dbReference type="AlphaFoldDB" id="A0AAW0IRP6"/>
<evidence type="ECO:0000313" key="8">
    <source>
        <dbReference type="Proteomes" id="UP000237347"/>
    </source>
</evidence>
<evidence type="ECO:0000259" key="6">
    <source>
        <dbReference type="PROSITE" id="PS51473"/>
    </source>
</evidence>
<protein>
    <submittedName>
        <fullName evidence="7">Cysteine-rich repeat secretory protein 38</fullName>
    </submittedName>
</protein>
<gene>
    <name evidence="7" type="primary">CRRSP38_9</name>
    <name evidence="7" type="ORF">CFP56_043042</name>
</gene>
<keyword evidence="4" id="KW-0677">Repeat</keyword>
<keyword evidence="3" id="KW-0732">Signal</keyword>
<comment type="similarity">
    <text evidence="5">Belongs to the cysteine-rich repeat secretory protein family.</text>
</comment>
<dbReference type="Proteomes" id="UP000237347">
    <property type="component" value="Unassembled WGS sequence"/>
</dbReference>
<dbReference type="InterPro" id="IPR002902">
    <property type="entry name" value="GNK2"/>
</dbReference>
<dbReference type="EMBL" id="PKMF04000893">
    <property type="protein sequence ID" value="KAK7817180.1"/>
    <property type="molecule type" value="Genomic_DNA"/>
</dbReference>
<dbReference type="Pfam" id="PF01657">
    <property type="entry name" value="Stress-antifung"/>
    <property type="match status" value="4"/>
</dbReference>
<feature type="domain" description="Gnk2-homologous" evidence="6">
    <location>
        <begin position="308"/>
        <end position="415"/>
    </location>
</feature>
<organism evidence="7 8">
    <name type="scientific">Quercus suber</name>
    <name type="common">Cork oak</name>
    <dbReference type="NCBI Taxonomy" id="58331"/>
    <lineage>
        <taxon>Eukaryota</taxon>
        <taxon>Viridiplantae</taxon>
        <taxon>Streptophyta</taxon>
        <taxon>Embryophyta</taxon>
        <taxon>Tracheophyta</taxon>
        <taxon>Spermatophyta</taxon>
        <taxon>Magnoliopsida</taxon>
        <taxon>eudicotyledons</taxon>
        <taxon>Gunneridae</taxon>
        <taxon>Pentapetalae</taxon>
        <taxon>rosids</taxon>
        <taxon>fabids</taxon>
        <taxon>Fagales</taxon>
        <taxon>Fagaceae</taxon>
        <taxon>Quercus</taxon>
    </lineage>
</organism>
<evidence type="ECO:0000256" key="3">
    <source>
        <dbReference type="ARBA" id="ARBA00022729"/>
    </source>
</evidence>
<keyword evidence="2" id="KW-0964">Secreted</keyword>
<accession>A0AAW0IRP6</accession>
<comment type="subcellular location">
    <subcellularLocation>
        <location evidence="1">Secreted</location>
    </subcellularLocation>
</comment>
<reference evidence="7 8" key="1">
    <citation type="journal article" date="2018" name="Sci. Data">
        <title>The draft genome sequence of cork oak.</title>
        <authorList>
            <person name="Ramos A.M."/>
            <person name="Usie A."/>
            <person name="Barbosa P."/>
            <person name="Barros P.M."/>
            <person name="Capote T."/>
            <person name="Chaves I."/>
            <person name="Simoes F."/>
            <person name="Abreu I."/>
            <person name="Carrasquinho I."/>
            <person name="Faro C."/>
            <person name="Guimaraes J.B."/>
            <person name="Mendonca D."/>
            <person name="Nobrega F."/>
            <person name="Rodrigues L."/>
            <person name="Saibo N.J.M."/>
            <person name="Varela M.C."/>
            <person name="Egas C."/>
            <person name="Matos J."/>
            <person name="Miguel C.M."/>
            <person name="Oliveira M.M."/>
            <person name="Ricardo C.P."/>
            <person name="Goncalves S."/>
        </authorList>
    </citation>
    <scope>NUCLEOTIDE SEQUENCE [LARGE SCALE GENOMIC DNA]</scope>
    <source>
        <strain evidence="8">cv. HL8</strain>
    </source>
</reference>
<dbReference type="CDD" id="cd23509">
    <property type="entry name" value="Gnk2-like"/>
    <property type="match status" value="4"/>
</dbReference>
<keyword evidence="8" id="KW-1185">Reference proteome</keyword>
<feature type="domain" description="Gnk2-homologous" evidence="6">
    <location>
        <begin position="103"/>
        <end position="210"/>
    </location>
</feature>
<feature type="domain" description="Gnk2-homologous" evidence="6">
    <location>
        <begin position="211"/>
        <end position="306"/>
    </location>
</feature>
<evidence type="ECO:0000313" key="7">
    <source>
        <dbReference type="EMBL" id="KAK7817180.1"/>
    </source>
</evidence>
<dbReference type="Gene3D" id="3.30.430.20">
    <property type="entry name" value="Gnk2 domain, C-X8-C-X2-C motif"/>
    <property type="match status" value="4"/>
</dbReference>
<dbReference type="InterPro" id="IPR038408">
    <property type="entry name" value="GNK2_sf"/>
</dbReference>
<dbReference type="InterPro" id="IPR050581">
    <property type="entry name" value="CRR_secretory_protein"/>
</dbReference>
<sequence>MVWSLSRSENFTTNDQYESNLRKLLGNLNYQTPPLGFGLGSVGWYPYQTYGLALCRGDIAAADCKACVNEASNEIHKRCPYGKGAIIWYDNCLLKYSNKDFLGQIDNENWFYLLNVEPTIFNQKTRELLSQLAKDASFTVKKYAVGELNLGLGESTKLYGLAQCTWDLSTIECFQCLDDAIDQLPSCCDGKQGGRVVGGSCNIRYEIYPFVRSENFTTNDQYESNLRKLLGNLNYQTPPLGFGLGSVGWYPYQTYGLALCRGDIAAADCKACVNEASNEIHKRCPYGKGAIIWYDNCLLKYSNKDFLGQIDNENWFYLLNVEPTIFNQKTRELLSQLAKDASFTVKKYAVGELNLGLGESTKLYGLAQCTWDLSTIECFQCLDDAIDQLPSCCDGKQGGRVVGGSCNIRYEIYPFVST</sequence>
<comment type="caution">
    <text evidence="7">The sequence shown here is derived from an EMBL/GenBank/DDBJ whole genome shotgun (WGS) entry which is preliminary data.</text>
</comment>
<proteinExistence type="inferred from homology"/>
<dbReference type="GO" id="GO:0005576">
    <property type="term" value="C:extracellular region"/>
    <property type="evidence" value="ECO:0007669"/>
    <property type="project" value="UniProtKB-SubCell"/>
</dbReference>
<evidence type="ECO:0000256" key="2">
    <source>
        <dbReference type="ARBA" id="ARBA00022525"/>
    </source>
</evidence>
<name>A0AAW0IRP6_QUESU</name>
<dbReference type="PANTHER" id="PTHR32411">
    <property type="entry name" value="CYSTEINE-RICH REPEAT SECRETORY PROTEIN 38-RELATED"/>
    <property type="match status" value="1"/>
</dbReference>